<dbReference type="InterPro" id="IPR019775">
    <property type="entry name" value="WD40_repeat_CS"/>
</dbReference>
<dbReference type="InterPro" id="IPR050505">
    <property type="entry name" value="WDR55/POC1"/>
</dbReference>
<keyword evidence="1 3" id="KW-0853">WD repeat</keyword>
<dbReference type="EMBL" id="OU594959">
    <property type="protein sequence ID" value="CAG9282906.1"/>
    <property type="molecule type" value="Genomic_DNA"/>
</dbReference>
<dbReference type="PROSITE" id="PS50082">
    <property type="entry name" value="WD_REPEATS_2"/>
    <property type="match status" value="1"/>
</dbReference>
<dbReference type="PANTHER" id="PTHR44019">
    <property type="entry name" value="WD REPEAT-CONTAINING PROTEIN 55"/>
    <property type="match status" value="1"/>
</dbReference>
<dbReference type="Pfam" id="PF00400">
    <property type="entry name" value="WD40"/>
    <property type="match status" value="1"/>
</dbReference>
<evidence type="ECO:0000313" key="4">
    <source>
        <dbReference type="EMBL" id="CAG9282906.1"/>
    </source>
</evidence>
<keyword evidence="2" id="KW-0677">Repeat</keyword>
<dbReference type="PROSITE" id="PS50294">
    <property type="entry name" value="WD_REPEATS_REGION"/>
    <property type="match status" value="1"/>
</dbReference>
<dbReference type="Proteomes" id="UP000836788">
    <property type="component" value="Chromosome 18"/>
</dbReference>
<evidence type="ECO:0008006" key="5">
    <source>
        <dbReference type="Google" id="ProtNLM"/>
    </source>
</evidence>
<organism evidence="4">
    <name type="scientific">Phaeodactylum tricornutum</name>
    <name type="common">Diatom</name>
    <dbReference type="NCBI Taxonomy" id="2850"/>
    <lineage>
        <taxon>Eukaryota</taxon>
        <taxon>Sar</taxon>
        <taxon>Stramenopiles</taxon>
        <taxon>Ochrophyta</taxon>
        <taxon>Bacillariophyta</taxon>
        <taxon>Bacillariophyceae</taxon>
        <taxon>Bacillariophycidae</taxon>
        <taxon>Naviculales</taxon>
        <taxon>Phaeodactylaceae</taxon>
        <taxon>Phaeodactylum</taxon>
    </lineage>
</organism>
<evidence type="ECO:0000256" key="3">
    <source>
        <dbReference type="PROSITE-ProRule" id="PRU00221"/>
    </source>
</evidence>
<dbReference type="Gene3D" id="2.130.10.10">
    <property type="entry name" value="YVTN repeat-like/Quinoprotein amine dehydrogenase"/>
    <property type="match status" value="2"/>
</dbReference>
<dbReference type="PROSITE" id="PS00678">
    <property type="entry name" value="WD_REPEATS_1"/>
    <property type="match status" value="1"/>
</dbReference>
<gene>
    <name evidence="4" type="ORF">PTTT1_LOCUS21096</name>
</gene>
<dbReference type="InterPro" id="IPR036322">
    <property type="entry name" value="WD40_repeat_dom_sf"/>
</dbReference>
<accession>A0A8J9X6C7</accession>
<name>A0A8J9X6C7_PHATR</name>
<protein>
    <recommendedName>
        <fullName evidence="5">Guanine nucleotide-binding protein subunit beta-like protein</fullName>
    </recommendedName>
</protein>
<dbReference type="SMART" id="SM00320">
    <property type="entry name" value="WD40"/>
    <property type="match status" value="5"/>
</dbReference>
<proteinExistence type="predicted"/>
<evidence type="ECO:0000256" key="1">
    <source>
        <dbReference type="ARBA" id="ARBA00022574"/>
    </source>
</evidence>
<dbReference type="InterPro" id="IPR001680">
    <property type="entry name" value="WD40_rpt"/>
</dbReference>
<evidence type="ECO:0000256" key="2">
    <source>
        <dbReference type="ARBA" id="ARBA00022737"/>
    </source>
</evidence>
<dbReference type="SUPFAM" id="SSF50978">
    <property type="entry name" value="WD40 repeat-like"/>
    <property type="match status" value="1"/>
</dbReference>
<feature type="repeat" description="WD" evidence="3">
    <location>
        <begin position="279"/>
        <end position="313"/>
    </location>
</feature>
<sequence length="402" mass="43411">MSSYRSLHRQEILPGTAIWDIATAPLLSSNHATSVANTAVSSATHWRFLTATSDGIVRLYSAAEASLDAKQDVLDASALSVTLTHVLLGPSQTYPVTGRVLGCTQVSVARNYVGDDDDAGNLVVASLELPGTVRIWELDERMDDRLPRTTPDLTDENDSPSQIRALHEFTVPNATGTTLRLCPPRLQGVGGDVVIAVGCLDGTVALVATGLATPQRVDHAGKSKEPTKAGTVLDSWGSQGSAVPLCFTWHPVQPQTLAVGREDGIVDVLTDSRKSQHRFTQHENPVRGVAFTDDGHLLVAGSDDGFLTIWDFSRPVPALVHHVTMAHRSMILKATPLDHRRYVTTGADRQLHVWNVGQMSTGPVHTFQTDHSVWCTERVVRGASRLVTGSDTGWLQVYSLAK</sequence>
<dbReference type="InterPro" id="IPR015943">
    <property type="entry name" value="WD40/YVTN_repeat-like_dom_sf"/>
</dbReference>
<reference evidence="4" key="1">
    <citation type="submission" date="2022-02" db="EMBL/GenBank/DDBJ databases">
        <authorList>
            <person name="Giguere J D."/>
        </authorList>
    </citation>
    <scope>NUCLEOTIDE SEQUENCE</scope>
    <source>
        <strain evidence="4">CCAP 1055/1</strain>
    </source>
</reference>
<dbReference type="PANTHER" id="PTHR44019:SF8">
    <property type="entry name" value="POC1 CENTRIOLAR PROTEIN HOMOLOG"/>
    <property type="match status" value="1"/>
</dbReference>
<dbReference type="AlphaFoldDB" id="A0A8J9X6C7"/>